<dbReference type="InterPro" id="IPR052958">
    <property type="entry name" value="IFN-induced_PKR_regulator"/>
</dbReference>
<evidence type="ECO:0000313" key="2">
    <source>
        <dbReference type="EMBL" id="CAF3378453.1"/>
    </source>
</evidence>
<accession>A0A817YGF0</accession>
<dbReference type="InterPro" id="IPR012337">
    <property type="entry name" value="RNaseH-like_sf"/>
</dbReference>
<dbReference type="PANTHER" id="PTHR46289:SF19">
    <property type="entry name" value="ZINC FINGER MYM-TYPE CONTAINING 1"/>
    <property type="match status" value="1"/>
</dbReference>
<reference evidence="2" key="1">
    <citation type="submission" date="2021-02" db="EMBL/GenBank/DDBJ databases">
        <authorList>
            <person name="Nowell W R."/>
        </authorList>
    </citation>
    <scope>NUCLEOTIDE SEQUENCE</scope>
</reference>
<feature type="domain" description="HAT C-terminal dimerisation" evidence="1">
    <location>
        <begin position="446"/>
        <end position="501"/>
    </location>
</feature>
<evidence type="ECO:0000313" key="3">
    <source>
        <dbReference type="Proteomes" id="UP000663869"/>
    </source>
</evidence>
<name>A0A817YGF0_9BILA</name>
<proteinExistence type="predicted"/>
<comment type="caution">
    <text evidence="2">The sequence shown here is derived from an EMBL/GenBank/DDBJ whole genome shotgun (WGS) entry which is preliminary data.</text>
</comment>
<protein>
    <recommendedName>
        <fullName evidence="1">HAT C-terminal dimerisation domain-containing protein</fullName>
    </recommendedName>
</protein>
<organism evidence="2 3">
    <name type="scientific">Rotaria socialis</name>
    <dbReference type="NCBI Taxonomy" id="392032"/>
    <lineage>
        <taxon>Eukaryota</taxon>
        <taxon>Metazoa</taxon>
        <taxon>Spiralia</taxon>
        <taxon>Gnathifera</taxon>
        <taxon>Rotifera</taxon>
        <taxon>Eurotatoria</taxon>
        <taxon>Bdelloidea</taxon>
        <taxon>Philodinida</taxon>
        <taxon>Philodinidae</taxon>
        <taxon>Rotaria</taxon>
    </lineage>
</organism>
<dbReference type="SUPFAM" id="SSF53098">
    <property type="entry name" value="Ribonuclease H-like"/>
    <property type="match status" value="1"/>
</dbReference>
<dbReference type="AlphaFoldDB" id="A0A817YGF0"/>
<dbReference type="InterPro" id="IPR008906">
    <property type="entry name" value="HATC_C_dom"/>
</dbReference>
<gene>
    <name evidence="2" type="ORF">FME351_LOCUS7007</name>
</gene>
<dbReference type="GO" id="GO:0046983">
    <property type="term" value="F:protein dimerization activity"/>
    <property type="evidence" value="ECO:0007669"/>
    <property type="project" value="InterPro"/>
</dbReference>
<dbReference type="PANTHER" id="PTHR46289">
    <property type="entry name" value="52 KDA REPRESSOR OF THE INHIBITOR OF THE PROTEIN KINASE-LIKE PROTEIN-RELATED"/>
    <property type="match status" value="1"/>
</dbReference>
<evidence type="ECO:0000259" key="1">
    <source>
        <dbReference type="Pfam" id="PF05699"/>
    </source>
</evidence>
<dbReference type="Proteomes" id="UP000663869">
    <property type="component" value="Unassembled WGS sequence"/>
</dbReference>
<dbReference type="Pfam" id="PF05699">
    <property type="entry name" value="Dimer_Tnp_hAT"/>
    <property type="match status" value="1"/>
</dbReference>
<dbReference type="EMBL" id="CAJNYU010000641">
    <property type="protein sequence ID" value="CAF3378453.1"/>
    <property type="molecule type" value="Genomic_DNA"/>
</dbReference>
<sequence>MADQIRCQISMKLKGKPYALLADESRDVSGHEQMSLVLRVIDDEKIKASNHFIEEYLLGLIGLCSFDALSLAGAIVDMLKTYDIDLNLCIAFASVIAGKNAGVQAILRERFMPKALYIHCHVHRLNLVVADVCVSISYVSEFYSIVKKIHNYFTASCVTNKYFRDAQTELKLSKKTQWYDLNYFSFLAHTNLKLWADIHCDSRWTSIDAILKNYEVIILAFNNLIDDGGARADDAKGLLVVVREPMFVVTLFILHKLLGPIKILSDKLKAKVLDYGKAQQLITSVIEELNVSRDQKSFEQLFETIIDFCQKNNINLKDKPKEHRKRTVSIRFKDSVISSTIGQRDDNQNEEYYRTYIYYQLIENILVELKDRFSSKNLNILLSISSLCPDSDMFLHFESLRPFAEHLHFDVGILFNELAVVKPMLKNKSMITVIDLYQELYPLKEAFQILVALIECAMTIPVSSTTCERTFSRMKLIKTTVRNTMTADRLSDLCLLAVERDIDVNFEQLIDKFSDIHKNSRIMLK</sequence>